<dbReference type="GO" id="GO:0003700">
    <property type="term" value="F:DNA-binding transcription factor activity"/>
    <property type="evidence" value="ECO:0007669"/>
    <property type="project" value="TreeGrafter"/>
</dbReference>
<dbReference type="PANTHER" id="PTHR30146">
    <property type="entry name" value="LACI-RELATED TRANSCRIPTIONAL REPRESSOR"/>
    <property type="match status" value="1"/>
</dbReference>
<dbReference type="PANTHER" id="PTHR30146:SF2">
    <property type="entry name" value="HTH-TYPE TRANSCRIPTIONAL REGULATOR GNTR"/>
    <property type="match status" value="1"/>
</dbReference>
<keyword evidence="2" id="KW-0238">DNA-binding</keyword>
<evidence type="ECO:0000256" key="2">
    <source>
        <dbReference type="ARBA" id="ARBA00023125"/>
    </source>
</evidence>
<dbReference type="Pfam" id="PF13377">
    <property type="entry name" value="Peripla_BP_3"/>
    <property type="match status" value="1"/>
</dbReference>
<dbReference type="PATRIC" id="fig|1317118.6.peg.1049"/>
<dbReference type="InterPro" id="IPR028082">
    <property type="entry name" value="Peripla_BP_I"/>
</dbReference>
<organism evidence="5 6">
    <name type="scientific">Roseivivax marinus</name>
    <dbReference type="NCBI Taxonomy" id="1379903"/>
    <lineage>
        <taxon>Bacteria</taxon>
        <taxon>Pseudomonadati</taxon>
        <taxon>Pseudomonadota</taxon>
        <taxon>Alphaproteobacteria</taxon>
        <taxon>Rhodobacterales</taxon>
        <taxon>Roseobacteraceae</taxon>
        <taxon>Roseivivax</taxon>
    </lineage>
</organism>
<gene>
    <name evidence="5" type="ORF">ATO8_05066</name>
</gene>
<dbReference type="AlphaFoldDB" id="W4HN91"/>
<feature type="domain" description="Transcriptional regulator LacI/GalR-like sensor" evidence="4">
    <location>
        <begin position="107"/>
        <end position="269"/>
    </location>
</feature>
<keyword evidence="6" id="KW-1185">Reference proteome</keyword>
<dbReference type="SUPFAM" id="SSF53822">
    <property type="entry name" value="Periplasmic binding protein-like I"/>
    <property type="match status" value="1"/>
</dbReference>
<dbReference type="GO" id="GO:0000976">
    <property type="term" value="F:transcription cis-regulatory region binding"/>
    <property type="evidence" value="ECO:0007669"/>
    <property type="project" value="TreeGrafter"/>
</dbReference>
<dbReference type="Gene3D" id="3.40.50.2300">
    <property type="match status" value="2"/>
</dbReference>
<name>W4HN91_9RHOB</name>
<dbReference type="InterPro" id="IPR046335">
    <property type="entry name" value="LacI/GalR-like_sensor"/>
</dbReference>
<protein>
    <submittedName>
        <fullName evidence="5">LacI family transcription regulator</fullName>
    </submittedName>
</protein>
<proteinExistence type="predicted"/>
<evidence type="ECO:0000256" key="1">
    <source>
        <dbReference type="ARBA" id="ARBA00023015"/>
    </source>
</evidence>
<sequence length="279" mass="30215">MGLLVPSLTNAVFADFLRGVYDAIEDTSLTIQIGNFRYSPSKEEALIRTFLHQRPAGLIVAGVNQTDAARRMLMEAPCPVVQTMETSDQPVDRIIGFSQYASGEMVARHLIDAGYRRPGLLGARMDPRAQARIAGYRSGLQAVGLDDARRMFTTPQPSSVGMGGQLLSDLLAVAPDTDAVFCANDDLAAGALFEAQRRGMRVPDSFGICGFNDLEMSRHMVPPLTSVSTPRYEVGRGAIDLIRAALDPASGETPRRIELDVSMSLRGTTRSVQTERTAP</sequence>
<dbReference type="eggNOG" id="COG1609">
    <property type="taxonomic scope" value="Bacteria"/>
</dbReference>
<dbReference type="CDD" id="cd01575">
    <property type="entry name" value="PBP1_GntR"/>
    <property type="match status" value="1"/>
</dbReference>
<keyword evidence="1" id="KW-0805">Transcription regulation</keyword>
<evidence type="ECO:0000313" key="5">
    <source>
        <dbReference type="EMBL" id="ETW14237.1"/>
    </source>
</evidence>
<keyword evidence="3" id="KW-0804">Transcription</keyword>
<evidence type="ECO:0000313" key="6">
    <source>
        <dbReference type="Proteomes" id="UP000019063"/>
    </source>
</evidence>
<comment type="caution">
    <text evidence="5">The sequence shown here is derived from an EMBL/GenBank/DDBJ whole genome shotgun (WGS) entry which is preliminary data.</text>
</comment>
<reference evidence="5 6" key="1">
    <citation type="journal article" date="2014" name="Antonie Van Leeuwenhoek">
        <title>Roseivivax atlanticus sp. nov., isolated from surface seawater of the Atlantic Ocean.</title>
        <authorList>
            <person name="Li G."/>
            <person name="Lai Q."/>
            <person name="Liu X."/>
            <person name="Sun F."/>
            <person name="Shao Z."/>
        </authorList>
    </citation>
    <scope>NUCLEOTIDE SEQUENCE [LARGE SCALE GENOMIC DNA]</scope>
    <source>
        <strain evidence="5 6">22II-s10s</strain>
    </source>
</reference>
<dbReference type="EMBL" id="AQQW01000002">
    <property type="protein sequence ID" value="ETW14237.1"/>
    <property type="molecule type" value="Genomic_DNA"/>
</dbReference>
<accession>W4HN91</accession>
<dbReference type="STRING" id="1379903.ATO8_05066"/>
<evidence type="ECO:0000256" key="3">
    <source>
        <dbReference type="ARBA" id="ARBA00023163"/>
    </source>
</evidence>
<dbReference type="Proteomes" id="UP000019063">
    <property type="component" value="Unassembled WGS sequence"/>
</dbReference>
<evidence type="ECO:0000259" key="4">
    <source>
        <dbReference type="Pfam" id="PF13377"/>
    </source>
</evidence>